<evidence type="ECO:0000259" key="6">
    <source>
        <dbReference type="Pfam" id="PF08442"/>
    </source>
</evidence>
<keyword evidence="8" id="KW-1185">Reference proteome</keyword>
<reference evidence="7 8" key="1">
    <citation type="submission" date="2018-06" db="EMBL/GenBank/DDBJ databases">
        <title>Genome sequencing of Oceanotoga sp. sy52.</title>
        <authorList>
            <person name="Mori K."/>
        </authorList>
    </citation>
    <scope>NUCLEOTIDE SEQUENCE [LARGE SCALE GENOMIC DNA]</scope>
    <source>
        <strain evidence="8">sy52</strain>
    </source>
</reference>
<dbReference type="GO" id="GO:0046872">
    <property type="term" value="F:metal ion binding"/>
    <property type="evidence" value="ECO:0007669"/>
    <property type="project" value="UniProtKB-KW"/>
</dbReference>
<dbReference type="AlphaFoldDB" id="A0A7G1G6Q8"/>
<dbReference type="EMBL" id="AP018712">
    <property type="protein sequence ID" value="BBE30533.1"/>
    <property type="molecule type" value="Genomic_DNA"/>
</dbReference>
<evidence type="ECO:0000256" key="2">
    <source>
        <dbReference type="ARBA" id="ARBA00022723"/>
    </source>
</evidence>
<gene>
    <name evidence="7" type="ORF">OSSY52_06740</name>
</gene>
<dbReference type="SUPFAM" id="SSF56059">
    <property type="entry name" value="Glutathione synthetase ATP-binding domain-like"/>
    <property type="match status" value="1"/>
</dbReference>
<dbReference type="GO" id="GO:0042709">
    <property type="term" value="C:succinate-CoA ligase complex"/>
    <property type="evidence" value="ECO:0007669"/>
    <property type="project" value="TreeGrafter"/>
</dbReference>
<evidence type="ECO:0000256" key="1">
    <source>
        <dbReference type="ARBA" id="ARBA00022598"/>
    </source>
</evidence>
<dbReference type="SUPFAM" id="SSF52210">
    <property type="entry name" value="Succinyl-CoA synthetase domains"/>
    <property type="match status" value="1"/>
</dbReference>
<keyword evidence="4" id="KW-0460">Magnesium</keyword>
<accession>A0A7G1G6Q8</accession>
<dbReference type="PANTHER" id="PTHR11815">
    <property type="entry name" value="SUCCINYL-COA SYNTHETASE BETA CHAIN"/>
    <property type="match status" value="1"/>
</dbReference>
<name>A0A7G1G6Q8_9BACT</name>
<keyword evidence="3" id="KW-0547">Nucleotide-binding</keyword>
<keyword evidence="2" id="KW-0479">Metal-binding</keyword>
<dbReference type="PANTHER" id="PTHR11815:SF10">
    <property type="entry name" value="SUCCINATE--COA LIGASE [GDP-FORMING] SUBUNIT BETA, MITOCHONDRIAL"/>
    <property type="match status" value="1"/>
</dbReference>
<dbReference type="Proteomes" id="UP000516361">
    <property type="component" value="Chromosome"/>
</dbReference>
<dbReference type="KEGG" id="ocy:OSSY52_06740"/>
<sequence length="335" mass="37752">MKIHEFVGKEILSKNGIKVPKSFLTREKEVQCNILPCVLKSQVLVGGRMKAGGILFSDECNDFKKKLSLLLEKKIKGEKPYGVLIEEKKEIKKEYYLSLILDRTQKDIIIGFSKDGGIDIEDSESLITGNFESIIDKLPVKIKNILPKLRKIFREKDLTLLEINPLAELKDGSICALDAVFHLDDNAIYRQKWAQEFEEETQYPFHYVKLNGDTGIIGCGAGIVMATMDTVKMYGGTPANFLDLGGGANEENTIMALELLKNEGIKKIVMNIFGGITECDVIANAIVNFTKKNKDIKLFIRLTGTNEKKAKKILIENNIPFYEDMYSMIKEGERV</sequence>
<dbReference type="Gene3D" id="3.30.470.20">
    <property type="entry name" value="ATP-grasp fold, B domain"/>
    <property type="match status" value="2"/>
</dbReference>
<dbReference type="InterPro" id="IPR005809">
    <property type="entry name" value="Succ_CoA_ligase-like_bsu"/>
</dbReference>
<dbReference type="GO" id="GO:0006099">
    <property type="term" value="P:tricarboxylic acid cycle"/>
    <property type="evidence" value="ECO:0007669"/>
    <property type="project" value="InterPro"/>
</dbReference>
<dbReference type="Pfam" id="PF08442">
    <property type="entry name" value="ATP-grasp_2"/>
    <property type="match status" value="1"/>
</dbReference>
<dbReference type="InterPro" id="IPR005811">
    <property type="entry name" value="SUCC_ACL_C"/>
</dbReference>
<protein>
    <submittedName>
        <fullName evidence="7">Succinyl-CoA synthetase subunit beta</fullName>
    </submittedName>
</protein>
<evidence type="ECO:0000256" key="3">
    <source>
        <dbReference type="ARBA" id="ARBA00022741"/>
    </source>
</evidence>
<evidence type="ECO:0000256" key="4">
    <source>
        <dbReference type="ARBA" id="ARBA00022842"/>
    </source>
</evidence>
<dbReference type="GO" id="GO:0005524">
    <property type="term" value="F:ATP binding"/>
    <property type="evidence" value="ECO:0007669"/>
    <property type="project" value="InterPro"/>
</dbReference>
<feature type="domain" description="ATP-grasp fold succinyl-CoA synthetase-type" evidence="6">
    <location>
        <begin position="2"/>
        <end position="122"/>
    </location>
</feature>
<keyword evidence="1" id="KW-0436">Ligase</keyword>
<dbReference type="FunCoup" id="A0A7G1G6Q8">
    <property type="interactions" value="340"/>
</dbReference>
<dbReference type="Pfam" id="PF00549">
    <property type="entry name" value="Ligase_CoA"/>
    <property type="match status" value="1"/>
</dbReference>
<dbReference type="RefSeq" id="WP_190615618.1">
    <property type="nucleotide sequence ID" value="NZ_AP018712.1"/>
</dbReference>
<evidence type="ECO:0000259" key="5">
    <source>
        <dbReference type="Pfam" id="PF00549"/>
    </source>
</evidence>
<dbReference type="GO" id="GO:0004775">
    <property type="term" value="F:succinate-CoA ligase (ADP-forming) activity"/>
    <property type="evidence" value="ECO:0007669"/>
    <property type="project" value="TreeGrafter"/>
</dbReference>
<evidence type="ECO:0000313" key="8">
    <source>
        <dbReference type="Proteomes" id="UP000516361"/>
    </source>
</evidence>
<dbReference type="Gene3D" id="3.40.50.261">
    <property type="entry name" value="Succinyl-CoA synthetase domains"/>
    <property type="match status" value="1"/>
</dbReference>
<feature type="domain" description="ATP-citrate synthase/succinyl-CoA ligase C-terminal" evidence="5">
    <location>
        <begin position="219"/>
        <end position="322"/>
    </location>
</feature>
<dbReference type="GO" id="GO:0006104">
    <property type="term" value="P:succinyl-CoA metabolic process"/>
    <property type="evidence" value="ECO:0007669"/>
    <property type="project" value="TreeGrafter"/>
</dbReference>
<proteinExistence type="predicted"/>
<dbReference type="InterPro" id="IPR013815">
    <property type="entry name" value="ATP_grasp_subdomain_1"/>
</dbReference>
<dbReference type="InterPro" id="IPR016102">
    <property type="entry name" value="Succinyl-CoA_synth-like"/>
</dbReference>
<dbReference type="PIRSF" id="PIRSF001554">
    <property type="entry name" value="SucCS_beta"/>
    <property type="match status" value="1"/>
</dbReference>
<dbReference type="InterPro" id="IPR013650">
    <property type="entry name" value="ATP-grasp_succ-CoA_synth-type"/>
</dbReference>
<dbReference type="Gene3D" id="3.30.1490.20">
    <property type="entry name" value="ATP-grasp fold, A domain"/>
    <property type="match status" value="1"/>
</dbReference>
<evidence type="ECO:0000313" key="7">
    <source>
        <dbReference type="EMBL" id="BBE30533.1"/>
    </source>
</evidence>
<dbReference type="InParanoid" id="A0A7G1G6Q8"/>
<organism evidence="7 8">
    <name type="scientific">Tepiditoga spiralis</name>
    <dbReference type="NCBI Taxonomy" id="2108365"/>
    <lineage>
        <taxon>Bacteria</taxon>
        <taxon>Thermotogati</taxon>
        <taxon>Thermotogota</taxon>
        <taxon>Thermotogae</taxon>
        <taxon>Petrotogales</taxon>
        <taxon>Petrotogaceae</taxon>
        <taxon>Tepiditoga</taxon>
    </lineage>
</organism>